<dbReference type="Gene3D" id="3.40.50.11350">
    <property type="match status" value="1"/>
</dbReference>
<feature type="region of interest" description="Disordered" evidence="4">
    <location>
        <begin position="273"/>
        <end position="292"/>
    </location>
</feature>
<dbReference type="AlphaFoldDB" id="A0A165E0B3"/>
<dbReference type="CDD" id="cd11296">
    <property type="entry name" value="O-FucT_like"/>
    <property type="match status" value="1"/>
</dbReference>
<keyword evidence="3" id="KW-0119">Carbohydrate metabolism</keyword>
<keyword evidence="7" id="KW-1185">Reference proteome</keyword>
<dbReference type="Pfam" id="PF10250">
    <property type="entry name" value="O-FucT"/>
    <property type="match status" value="1"/>
</dbReference>
<keyword evidence="1" id="KW-0808">Transferase</keyword>
<evidence type="ECO:0000313" key="6">
    <source>
        <dbReference type="EMBL" id="KZT53847.1"/>
    </source>
</evidence>
<dbReference type="Proteomes" id="UP000076842">
    <property type="component" value="Unassembled WGS sequence"/>
</dbReference>
<keyword evidence="2" id="KW-0294">Fucose metabolism</keyword>
<keyword evidence="5" id="KW-0812">Transmembrane</keyword>
<sequence>MLGGCDGRCVPAGGYTRPYYAHEEYYKSPAHASPPNAPRNAPTPPARARLSPARARAAHPHDRQCPAAHMRHPPRAVLLALAGLALLLLSLLTLHFFPLARFSPSATARNWGWPAPPLADDTLLGALKSSGGDPTRVCEELGQALAPPSAHAQGGEGQRARRGKHVLDKTLEEVRATVARTSGYYARDWSLWLGWNNMRYIIETGLNHALLLNRTLVLPSFVYARDCEFPHEVCSAFEHRVNRAESGSEEWRNLPAEDQDGWRIPIQLMFDLRSPAPADPDQDQDQGQGQGQERYAVITTAQFLLMHGLSAALETPNGQWDSAAYLARAPGAEQLTLHRIDPGQYQPQGHTVVDRLPRKPELAEGEELNDGLRQRLHALTAGGGHADWGVVRHVVQQFLPDADGLDDDEDDALVGLLAAYDIGPVYTFRGTQQFLTKLVTGGERAFMRREYMRGWADMYAGVREDVLWLPGEHHNGWPPGSMRFTSLAARTQYQSLVVRDMIFPPGVEEVGEHIARRMRERVEGRMWMAIHMRRGDFVRLGWTIAGANAFDSHLRRVQQQLAHGRRMLNERAEKRWEDFQLADVAGAEPWEEFVGAQPPRDNDPFYVATDEKDPSNLDKLRAAGGVLISDIVTPDDRRLLGPPSVLTDFMGLVEQSVMVRAAFWAGHSISSVSGTVANQRGRRGCDTRTTALE</sequence>
<protein>
    <submittedName>
        <fullName evidence="6">Uncharacterized protein</fullName>
    </submittedName>
</protein>
<dbReference type="EMBL" id="KV424027">
    <property type="protein sequence ID" value="KZT53847.1"/>
    <property type="molecule type" value="Genomic_DNA"/>
</dbReference>
<dbReference type="InterPro" id="IPR019378">
    <property type="entry name" value="GDP-Fuc_O-FucTrfase"/>
</dbReference>
<dbReference type="STRING" id="1353952.A0A165E0B3"/>
<gene>
    <name evidence="6" type="ORF">CALCODRAFT_519775</name>
</gene>
<evidence type="ECO:0000256" key="4">
    <source>
        <dbReference type="SAM" id="MobiDB-lite"/>
    </source>
</evidence>
<evidence type="ECO:0000256" key="1">
    <source>
        <dbReference type="ARBA" id="ARBA00022679"/>
    </source>
</evidence>
<evidence type="ECO:0000313" key="7">
    <source>
        <dbReference type="Proteomes" id="UP000076842"/>
    </source>
</evidence>
<evidence type="ECO:0000256" key="3">
    <source>
        <dbReference type="ARBA" id="ARBA00023277"/>
    </source>
</evidence>
<reference evidence="6 7" key="1">
    <citation type="journal article" date="2016" name="Mol. Biol. Evol.">
        <title>Comparative Genomics of Early-Diverging Mushroom-Forming Fungi Provides Insights into the Origins of Lignocellulose Decay Capabilities.</title>
        <authorList>
            <person name="Nagy L.G."/>
            <person name="Riley R."/>
            <person name="Tritt A."/>
            <person name="Adam C."/>
            <person name="Daum C."/>
            <person name="Floudas D."/>
            <person name="Sun H."/>
            <person name="Yadav J.S."/>
            <person name="Pangilinan J."/>
            <person name="Larsson K.H."/>
            <person name="Matsuura K."/>
            <person name="Barry K."/>
            <person name="Labutti K."/>
            <person name="Kuo R."/>
            <person name="Ohm R.A."/>
            <person name="Bhattacharya S.S."/>
            <person name="Shirouzu T."/>
            <person name="Yoshinaga Y."/>
            <person name="Martin F.M."/>
            <person name="Grigoriev I.V."/>
            <person name="Hibbett D.S."/>
        </authorList>
    </citation>
    <scope>NUCLEOTIDE SEQUENCE [LARGE SCALE GENOMIC DNA]</scope>
    <source>
        <strain evidence="6 7">HHB12733</strain>
    </source>
</reference>
<evidence type="ECO:0000256" key="5">
    <source>
        <dbReference type="SAM" id="Phobius"/>
    </source>
</evidence>
<evidence type="ECO:0000256" key="2">
    <source>
        <dbReference type="ARBA" id="ARBA00023253"/>
    </source>
</evidence>
<name>A0A165E0B3_9BASI</name>
<keyword evidence="5" id="KW-0472">Membrane</keyword>
<accession>A0A165E0B3</accession>
<keyword evidence="5" id="KW-1133">Transmembrane helix</keyword>
<organism evidence="6 7">
    <name type="scientific">Calocera cornea HHB12733</name>
    <dbReference type="NCBI Taxonomy" id="1353952"/>
    <lineage>
        <taxon>Eukaryota</taxon>
        <taxon>Fungi</taxon>
        <taxon>Dikarya</taxon>
        <taxon>Basidiomycota</taxon>
        <taxon>Agaricomycotina</taxon>
        <taxon>Dacrymycetes</taxon>
        <taxon>Dacrymycetales</taxon>
        <taxon>Dacrymycetaceae</taxon>
        <taxon>Calocera</taxon>
    </lineage>
</organism>
<feature type="compositionally biased region" description="Pro residues" evidence="4">
    <location>
        <begin position="35"/>
        <end position="45"/>
    </location>
</feature>
<dbReference type="OrthoDB" id="3345970at2759"/>
<proteinExistence type="predicted"/>
<dbReference type="InParanoid" id="A0A165E0B3"/>
<feature type="region of interest" description="Disordered" evidence="4">
    <location>
        <begin position="30"/>
        <end position="68"/>
    </location>
</feature>
<feature type="transmembrane region" description="Helical" evidence="5">
    <location>
        <begin position="76"/>
        <end position="97"/>
    </location>
</feature>
<feature type="compositionally biased region" description="Low complexity" evidence="4">
    <location>
        <begin position="46"/>
        <end position="55"/>
    </location>
</feature>